<feature type="binding site" evidence="8">
    <location>
        <position position="53"/>
    </location>
    <ligand>
        <name>substrate</name>
    </ligand>
</feature>
<proteinExistence type="inferred from homology"/>
<name>A0A7S9DX76_9ALTE</name>
<keyword evidence="2 8" id="KW-0028">Amino-acid biosynthesis</keyword>
<dbReference type="HAMAP" id="MF_00456">
    <property type="entry name" value="ProB"/>
    <property type="match status" value="1"/>
</dbReference>
<dbReference type="NCBIfam" id="TIGR01027">
    <property type="entry name" value="proB"/>
    <property type="match status" value="1"/>
</dbReference>
<dbReference type="PANTHER" id="PTHR43654">
    <property type="entry name" value="GLUTAMATE 5-KINASE"/>
    <property type="match status" value="1"/>
</dbReference>
<dbReference type="GO" id="GO:0055129">
    <property type="term" value="P:L-proline biosynthetic process"/>
    <property type="evidence" value="ECO:0007669"/>
    <property type="project" value="UniProtKB-UniRule"/>
</dbReference>
<comment type="pathway">
    <text evidence="8">Amino-acid biosynthesis; L-proline biosynthesis; L-glutamate 5-semialdehyde from L-glutamate: step 1/2.</text>
</comment>
<evidence type="ECO:0000259" key="9">
    <source>
        <dbReference type="SMART" id="SM00359"/>
    </source>
</evidence>
<dbReference type="FunFam" id="3.40.1160.10:FF:000018">
    <property type="entry name" value="Glutamate 5-kinase"/>
    <property type="match status" value="1"/>
</dbReference>
<dbReference type="GO" id="GO:0005524">
    <property type="term" value="F:ATP binding"/>
    <property type="evidence" value="ECO:0007669"/>
    <property type="project" value="UniProtKB-KW"/>
</dbReference>
<dbReference type="InterPro" id="IPR019797">
    <property type="entry name" value="Glutamate_5-kinase_CS"/>
</dbReference>
<keyword evidence="3 8" id="KW-0641">Proline biosynthesis</keyword>
<dbReference type="CDD" id="cd04242">
    <property type="entry name" value="AAK_G5K_ProB"/>
    <property type="match status" value="1"/>
</dbReference>
<feature type="binding site" evidence="8">
    <location>
        <begin position="210"/>
        <end position="216"/>
    </location>
    <ligand>
        <name>ATP</name>
        <dbReference type="ChEBI" id="CHEBI:30616"/>
    </ligand>
</feature>
<sequence length="373" mass="39425">MTQLFSWQRAVLKVGSALIAPDGLQCSARYLLTIAHFITASRAAGKEIIIVSSGSVAAGKSQVPVTHCPTIAEKQAMAAIGQMQMMANWQRFFDIPCAQVLVTAADLQHRQRYVNIQATLRELLAHGALPVVNENDTVAVDELKVGDNDNLAAHTAMVAQADTLIICSDIDGLFTADPRRHADATLIETVSHIDASVYALAGGPGSAVGTGGMLTKLQAAHKCMDSGIQGLIVNGKNPAVFEQLLTGRVNGTHFIPSHSPARARCAWLTHTLRTRGTLHIDTGASQALMTRQTSLLPAGVVAVTGSFGAGDAVAIQCHGVTIAKGLVQYDSKDLLTIKGLHSCQIASALGYYQGDEVVHRDNLVRLNDGGQPT</sequence>
<keyword evidence="5 8" id="KW-0547">Nucleotide-binding</keyword>
<protein>
    <recommendedName>
        <fullName evidence="8">Glutamate 5-kinase</fullName>
        <ecNumber evidence="8">2.7.2.11</ecNumber>
    </recommendedName>
    <alternativeName>
        <fullName evidence="8">Gamma-glutamyl kinase</fullName>
        <shortName evidence="8">GK</shortName>
    </alternativeName>
</protein>
<dbReference type="InterPro" id="IPR001057">
    <property type="entry name" value="Glu/AcGlu_kinase"/>
</dbReference>
<dbReference type="InterPro" id="IPR001048">
    <property type="entry name" value="Asp/Glu/Uridylate_kinase"/>
</dbReference>
<keyword evidence="1 8" id="KW-0963">Cytoplasm</keyword>
<organism evidence="10 11">
    <name type="scientific">Salinimonas marina</name>
    <dbReference type="NCBI Taxonomy" id="2785918"/>
    <lineage>
        <taxon>Bacteria</taxon>
        <taxon>Pseudomonadati</taxon>
        <taxon>Pseudomonadota</taxon>
        <taxon>Gammaproteobacteria</taxon>
        <taxon>Alteromonadales</taxon>
        <taxon>Alteromonadaceae</taxon>
        <taxon>Alteromonas/Salinimonas group</taxon>
        <taxon>Salinimonas</taxon>
    </lineage>
</organism>
<comment type="function">
    <text evidence="8">Catalyzes the transfer of a phosphate group to glutamate to form L-glutamate 5-phosphate.</text>
</comment>
<dbReference type="Pfam" id="PF00696">
    <property type="entry name" value="AA_kinase"/>
    <property type="match status" value="1"/>
</dbReference>
<dbReference type="InterPro" id="IPR002478">
    <property type="entry name" value="PUA"/>
</dbReference>
<dbReference type="InterPro" id="IPR015947">
    <property type="entry name" value="PUA-like_sf"/>
</dbReference>
<dbReference type="InterPro" id="IPR011529">
    <property type="entry name" value="Glu_5kinase"/>
</dbReference>
<dbReference type="Gene3D" id="2.30.130.10">
    <property type="entry name" value="PUA domain"/>
    <property type="match status" value="1"/>
</dbReference>
<dbReference type="SUPFAM" id="SSF88697">
    <property type="entry name" value="PUA domain-like"/>
    <property type="match status" value="1"/>
</dbReference>
<feature type="binding site" evidence="8">
    <location>
        <position position="13"/>
    </location>
    <ligand>
        <name>ATP</name>
        <dbReference type="ChEBI" id="CHEBI:30616"/>
    </ligand>
</feature>
<dbReference type="EC" id="2.7.2.11" evidence="8"/>
<keyword evidence="7 8" id="KW-0067">ATP-binding</keyword>
<dbReference type="GO" id="GO:0005829">
    <property type="term" value="C:cytosol"/>
    <property type="evidence" value="ECO:0007669"/>
    <property type="project" value="TreeGrafter"/>
</dbReference>
<comment type="catalytic activity">
    <reaction evidence="8">
        <text>L-glutamate + ATP = L-glutamyl 5-phosphate + ADP</text>
        <dbReference type="Rhea" id="RHEA:14877"/>
        <dbReference type="ChEBI" id="CHEBI:29985"/>
        <dbReference type="ChEBI" id="CHEBI:30616"/>
        <dbReference type="ChEBI" id="CHEBI:58274"/>
        <dbReference type="ChEBI" id="CHEBI:456216"/>
        <dbReference type="EC" id="2.7.2.11"/>
    </reaction>
</comment>
<dbReference type="EMBL" id="CP064795">
    <property type="protein sequence ID" value="QPG05637.1"/>
    <property type="molecule type" value="Genomic_DNA"/>
</dbReference>
<dbReference type="RefSeq" id="WP_195810723.1">
    <property type="nucleotide sequence ID" value="NZ_CP064795.1"/>
</dbReference>
<dbReference type="InterPro" id="IPR036974">
    <property type="entry name" value="PUA_sf"/>
</dbReference>
<dbReference type="InterPro" id="IPR005715">
    <property type="entry name" value="Glu_5kinase/COase_Synthase"/>
</dbReference>
<dbReference type="SUPFAM" id="SSF53633">
    <property type="entry name" value="Carbamate kinase-like"/>
    <property type="match status" value="1"/>
</dbReference>
<accession>A0A7S9DX76</accession>
<dbReference type="Gene3D" id="3.40.1160.10">
    <property type="entry name" value="Acetylglutamate kinase-like"/>
    <property type="match status" value="1"/>
</dbReference>
<feature type="binding site" evidence="8">
    <location>
        <position position="136"/>
    </location>
    <ligand>
        <name>substrate</name>
    </ligand>
</feature>
<evidence type="ECO:0000256" key="6">
    <source>
        <dbReference type="ARBA" id="ARBA00022777"/>
    </source>
</evidence>
<dbReference type="GO" id="GO:0003723">
    <property type="term" value="F:RNA binding"/>
    <property type="evidence" value="ECO:0007669"/>
    <property type="project" value="InterPro"/>
</dbReference>
<evidence type="ECO:0000313" key="10">
    <source>
        <dbReference type="EMBL" id="QPG05637.1"/>
    </source>
</evidence>
<keyword evidence="6 8" id="KW-0418">Kinase</keyword>
<feature type="domain" description="PUA" evidence="9">
    <location>
        <begin position="276"/>
        <end position="358"/>
    </location>
</feature>
<evidence type="ECO:0000256" key="5">
    <source>
        <dbReference type="ARBA" id="ARBA00022741"/>
    </source>
</evidence>
<feature type="binding site" evidence="8">
    <location>
        <begin position="168"/>
        <end position="169"/>
    </location>
    <ligand>
        <name>ATP</name>
        <dbReference type="ChEBI" id="CHEBI:30616"/>
    </ligand>
</feature>
<evidence type="ECO:0000256" key="4">
    <source>
        <dbReference type="ARBA" id="ARBA00022679"/>
    </source>
</evidence>
<dbReference type="KEGG" id="smaa:IT774_16425"/>
<gene>
    <name evidence="8 10" type="primary">proB</name>
    <name evidence="10" type="ORF">IT774_16425</name>
</gene>
<dbReference type="Pfam" id="PF01472">
    <property type="entry name" value="PUA"/>
    <property type="match status" value="1"/>
</dbReference>
<feature type="binding site" evidence="8">
    <location>
        <position position="148"/>
    </location>
    <ligand>
        <name>substrate</name>
    </ligand>
</feature>
<keyword evidence="4 8" id="KW-0808">Transferase</keyword>
<dbReference type="PROSITE" id="PS50890">
    <property type="entry name" value="PUA"/>
    <property type="match status" value="1"/>
</dbReference>
<dbReference type="SMART" id="SM00359">
    <property type="entry name" value="PUA"/>
    <property type="match status" value="1"/>
</dbReference>
<dbReference type="AlphaFoldDB" id="A0A7S9DX76"/>
<dbReference type="Proteomes" id="UP000595095">
    <property type="component" value="Chromosome"/>
</dbReference>
<dbReference type="GO" id="GO:0004349">
    <property type="term" value="F:glutamate 5-kinase activity"/>
    <property type="evidence" value="ECO:0007669"/>
    <property type="project" value="UniProtKB-UniRule"/>
</dbReference>
<reference evidence="10 11" key="1">
    <citation type="submission" date="2020-11" db="EMBL/GenBank/DDBJ databases">
        <title>Complete genome sequence for Salinimonas sp. strain G2-b.</title>
        <authorList>
            <person name="Park S.-J."/>
        </authorList>
    </citation>
    <scope>NUCLEOTIDE SEQUENCE [LARGE SCALE GENOMIC DNA]</scope>
    <source>
        <strain evidence="10 11">G2-b</strain>
    </source>
</reference>
<keyword evidence="11" id="KW-1185">Reference proteome</keyword>
<evidence type="ECO:0000256" key="8">
    <source>
        <dbReference type="HAMAP-Rule" id="MF_00456"/>
    </source>
</evidence>
<dbReference type="PIRSF" id="PIRSF000729">
    <property type="entry name" value="GK"/>
    <property type="match status" value="1"/>
</dbReference>
<dbReference type="PANTHER" id="PTHR43654:SF1">
    <property type="entry name" value="ISOPENTENYL PHOSPHATE KINASE"/>
    <property type="match status" value="1"/>
</dbReference>
<comment type="subcellular location">
    <subcellularLocation>
        <location evidence="8">Cytoplasm</location>
    </subcellularLocation>
</comment>
<evidence type="ECO:0000256" key="7">
    <source>
        <dbReference type="ARBA" id="ARBA00022840"/>
    </source>
</evidence>
<dbReference type="PRINTS" id="PR00474">
    <property type="entry name" value="GLU5KINASE"/>
</dbReference>
<dbReference type="CDD" id="cd21157">
    <property type="entry name" value="PUA_G5K"/>
    <property type="match status" value="1"/>
</dbReference>
<dbReference type="InterPro" id="IPR041739">
    <property type="entry name" value="G5K_ProB"/>
</dbReference>
<evidence type="ECO:0000313" key="11">
    <source>
        <dbReference type="Proteomes" id="UP000595095"/>
    </source>
</evidence>
<dbReference type="UniPathway" id="UPA00098">
    <property type="reaction ID" value="UER00359"/>
</dbReference>
<evidence type="ECO:0000256" key="1">
    <source>
        <dbReference type="ARBA" id="ARBA00022490"/>
    </source>
</evidence>
<evidence type="ECO:0000256" key="2">
    <source>
        <dbReference type="ARBA" id="ARBA00022605"/>
    </source>
</evidence>
<dbReference type="PROSITE" id="PS00902">
    <property type="entry name" value="GLUTAMATE_5_KINASE"/>
    <property type="match status" value="1"/>
</dbReference>
<comment type="similarity">
    <text evidence="8">Belongs to the glutamate 5-kinase family.</text>
</comment>
<dbReference type="InterPro" id="IPR036393">
    <property type="entry name" value="AceGlu_kinase-like_sf"/>
</dbReference>
<evidence type="ECO:0000256" key="3">
    <source>
        <dbReference type="ARBA" id="ARBA00022650"/>
    </source>
</evidence>